<evidence type="ECO:0000256" key="1">
    <source>
        <dbReference type="ARBA" id="ARBA00023015"/>
    </source>
</evidence>
<gene>
    <name evidence="5" type="primary">rob_3</name>
    <name evidence="5" type="ORF">ERS137959_04613</name>
</gene>
<dbReference type="InterPro" id="IPR011256">
    <property type="entry name" value="Reg_factor_effector_dom_sf"/>
</dbReference>
<evidence type="ECO:0000256" key="3">
    <source>
        <dbReference type="ARBA" id="ARBA00023163"/>
    </source>
</evidence>
<keyword evidence="2" id="KW-0238">DNA-binding</keyword>
<organism evidence="5 6">
    <name type="scientific">Yersinia enterocolitica</name>
    <dbReference type="NCBI Taxonomy" id="630"/>
    <lineage>
        <taxon>Bacteria</taxon>
        <taxon>Pseudomonadati</taxon>
        <taxon>Pseudomonadota</taxon>
        <taxon>Gammaproteobacteria</taxon>
        <taxon>Enterobacterales</taxon>
        <taxon>Yersiniaceae</taxon>
        <taxon>Yersinia</taxon>
    </lineage>
</organism>
<dbReference type="InterPro" id="IPR050959">
    <property type="entry name" value="MarA-like"/>
</dbReference>
<keyword evidence="3" id="KW-0804">Transcription</keyword>
<dbReference type="InterPro" id="IPR020449">
    <property type="entry name" value="Tscrpt_reg_AraC-type_HTH"/>
</dbReference>
<dbReference type="EMBL" id="CPXJ01000120">
    <property type="protein sequence ID" value="CNE77338.1"/>
    <property type="molecule type" value="Genomic_DNA"/>
</dbReference>
<dbReference type="PANTHER" id="PTHR47504">
    <property type="entry name" value="RIGHT ORIGIN-BINDING PROTEIN"/>
    <property type="match status" value="1"/>
</dbReference>
<dbReference type="Gene3D" id="3.20.80.10">
    <property type="entry name" value="Regulatory factor, effector binding domain"/>
    <property type="match status" value="1"/>
</dbReference>
<feature type="domain" description="HTH araC/xylS-type" evidence="4">
    <location>
        <begin position="7"/>
        <end position="105"/>
    </location>
</feature>
<reference evidence="5 6" key="1">
    <citation type="submission" date="2015-03" db="EMBL/GenBank/DDBJ databases">
        <authorList>
            <consortium name="Pathogen Informatics"/>
            <person name="Murphy D."/>
        </authorList>
    </citation>
    <scope>NUCLEOTIDE SEQUENCE [LARGE SCALE GENOMIC DNA]</scope>
    <source>
        <strain evidence="5 6">IP05342</strain>
    </source>
</reference>
<dbReference type="PROSITE" id="PS01124">
    <property type="entry name" value="HTH_ARAC_FAMILY_2"/>
    <property type="match status" value="1"/>
</dbReference>
<dbReference type="InterPro" id="IPR018060">
    <property type="entry name" value="HTH_AraC"/>
</dbReference>
<comment type="caution">
    <text evidence="5">The sequence shown here is derived from an EMBL/GenBank/DDBJ whole genome shotgun (WGS) entry which is preliminary data.</text>
</comment>
<evidence type="ECO:0000313" key="5">
    <source>
        <dbReference type="EMBL" id="CNE77338.1"/>
    </source>
</evidence>
<dbReference type="SUPFAM" id="SSF46689">
    <property type="entry name" value="Homeodomain-like"/>
    <property type="match status" value="1"/>
</dbReference>
<keyword evidence="1" id="KW-0805">Transcription regulation</keyword>
<dbReference type="InterPro" id="IPR009057">
    <property type="entry name" value="Homeodomain-like_sf"/>
</dbReference>
<name>A0ABM9SJN1_YEREN</name>
<keyword evidence="6" id="KW-1185">Reference proteome</keyword>
<dbReference type="Proteomes" id="UP000041601">
    <property type="component" value="Unassembled WGS sequence"/>
</dbReference>
<accession>A0ABM9SJN1</accession>
<dbReference type="SMART" id="SM00342">
    <property type="entry name" value="HTH_ARAC"/>
    <property type="match status" value="1"/>
</dbReference>
<dbReference type="RefSeq" id="WP_071891488.1">
    <property type="nucleotide sequence ID" value="NZ_CGGL01000119.1"/>
</dbReference>
<dbReference type="PANTHER" id="PTHR47504:SF3">
    <property type="entry name" value="HTH-TYPE TRANSCRIPTIONAL REGULATOR YKGA-RELATED"/>
    <property type="match status" value="1"/>
</dbReference>
<dbReference type="PRINTS" id="PR00032">
    <property type="entry name" value="HTHARAC"/>
</dbReference>
<dbReference type="Pfam" id="PF12833">
    <property type="entry name" value="HTH_18"/>
    <property type="match status" value="1"/>
</dbReference>
<protein>
    <submittedName>
        <fullName evidence="5">Right origin-binding protein</fullName>
    </submittedName>
</protein>
<dbReference type="Gene3D" id="1.10.10.60">
    <property type="entry name" value="Homeodomain-like"/>
    <property type="match status" value="2"/>
</dbReference>
<evidence type="ECO:0000259" key="4">
    <source>
        <dbReference type="PROSITE" id="PS01124"/>
    </source>
</evidence>
<proteinExistence type="predicted"/>
<evidence type="ECO:0000256" key="2">
    <source>
        <dbReference type="ARBA" id="ARBA00023125"/>
    </source>
</evidence>
<evidence type="ECO:0000313" key="6">
    <source>
        <dbReference type="Proteomes" id="UP000041601"/>
    </source>
</evidence>
<sequence length="296" mass="34116">MDKSIYSYILSWVELNLYTGASVSSLIKVVGYSRSKLETVFSLHSGMPLGRYIFRRRITRAAVTLRMTILPVMEIAMQLHYHSGQNFSRAFRSCFGRSPSAYRNESVWDRSTLQMPLHYPQPECQGDVVDIDQVRFIFGERFKFKVGFGFNETADCQLINKIKEYIRRRCETGIDSVWIAIAINGAYCVSSGRKGLVSTEFVAGDMTENKIRNGVNGVSVQAGKYIMYCFKGSWEEYLVFLRMILTKPLAGYNWSWISNEIFMKVDFTDGDSHRQQYQIYIPVIRGTPNLDEMINY</sequence>